<keyword evidence="2" id="KW-1185">Reference proteome</keyword>
<proteinExistence type="predicted"/>
<comment type="caution">
    <text evidence="1">The sequence shown here is derived from an EMBL/GenBank/DDBJ whole genome shotgun (WGS) entry which is preliminary data.</text>
</comment>
<organism evidence="1 2">
    <name type="scientific">Candida boidinii</name>
    <name type="common">Yeast</name>
    <dbReference type="NCBI Taxonomy" id="5477"/>
    <lineage>
        <taxon>Eukaryota</taxon>
        <taxon>Fungi</taxon>
        <taxon>Dikarya</taxon>
        <taxon>Ascomycota</taxon>
        <taxon>Saccharomycotina</taxon>
        <taxon>Pichiomycetes</taxon>
        <taxon>Pichiales</taxon>
        <taxon>Pichiaceae</taxon>
        <taxon>Ogataea</taxon>
        <taxon>Ogataea/Candida clade</taxon>
    </lineage>
</organism>
<evidence type="ECO:0000313" key="2">
    <source>
        <dbReference type="Proteomes" id="UP001165101"/>
    </source>
</evidence>
<accession>A0ACB5TG82</accession>
<sequence>MESRSNKEERGTALRREHRAAIVVEKRREDITRGGDWSEQGSESESVTLKTLETLKTLKASAIGVSAHLQVSSEQGRAPQSAPSKKYLCNESMPIIGGTAELLKLTDTGSMAVLLFLALLGVVFIVNAAEKPRSMRDKSQRAAQPKTQAAHGNGDEKSLELEEATKREAGEMGRGYRNSRRL</sequence>
<dbReference type="Proteomes" id="UP001165101">
    <property type="component" value="Unassembled WGS sequence"/>
</dbReference>
<evidence type="ECO:0000313" key="1">
    <source>
        <dbReference type="EMBL" id="GME87736.1"/>
    </source>
</evidence>
<dbReference type="EMBL" id="BSXV01000147">
    <property type="protein sequence ID" value="GME87736.1"/>
    <property type="molecule type" value="Genomic_DNA"/>
</dbReference>
<name>A0ACB5TG82_CANBO</name>
<gene>
    <name evidence="1" type="ORF">Cboi01_000053000</name>
</gene>
<protein>
    <submittedName>
        <fullName evidence="1">Unnamed protein product</fullName>
    </submittedName>
</protein>
<reference evidence="1" key="1">
    <citation type="submission" date="2023-04" db="EMBL/GenBank/DDBJ databases">
        <title>Candida boidinii NBRC 1967.</title>
        <authorList>
            <person name="Ichikawa N."/>
            <person name="Sato H."/>
            <person name="Tonouchi N."/>
        </authorList>
    </citation>
    <scope>NUCLEOTIDE SEQUENCE</scope>
    <source>
        <strain evidence="1">NBRC 1967</strain>
    </source>
</reference>